<sequence length="132" mass="14612">MKYALLIYSQTTPEEYADTVAAMRQAAAASTTATGPWVDYTRALRDAGVFAGAEQLTHDETATSFRVQNGDRVITDGPFMETKEHLLGFYLVDVDDLDAALDWARRMPMNPGQTIEVRAALSGLPWQRVLTE</sequence>
<comment type="similarity">
    <text evidence="1">Belongs to the YciI family.</text>
</comment>
<dbReference type="PANTHER" id="PTHR35174:SF3">
    <property type="entry name" value="BLL7171 PROTEIN"/>
    <property type="match status" value="1"/>
</dbReference>
<name>A0A6P2C071_9ACTN</name>
<dbReference type="RefSeq" id="WP_145854206.1">
    <property type="nucleotide sequence ID" value="NZ_RPFW01000003.1"/>
</dbReference>
<gene>
    <name evidence="3" type="ORF">EAS64_18350</name>
</gene>
<evidence type="ECO:0000313" key="3">
    <source>
        <dbReference type="EMBL" id="TVZ04337.1"/>
    </source>
</evidence>
<reference evidence="3 4" key="1">
    <citation type="submission" date="2018-11" db="EMBL/GenBank/DDBJ databases">
        <title>Trebonia kvetii gen.nov., sp.nov., a novel acidophilic actinobacterium, and proposal of the new actinobacterial family Treboniaceae fam. nov.</title>
        <authorList>
            <person name="Rapoport D."/>
            <person name="Sagova-Mareckova M."/>
            <person name="Sedlacek I."/>
            <person name="Provaznik J."/>
            <person name="Kralova S."/>
            <person name="Pavlinic D."/>
            <person name="Benes V."/>
            <person name="Kopecky J."/>
        </authorList>
    </citation>
    <scope>NUCLEOTIDE SEQUENCE [LARGE SCALE GENOMIC DNA]</scope>
    <source>
        <strain evidence="3 4">15Tr583</strain>
    </source>
</reference>
<evidence type="ECO:0000313" key="4">
    <source>
        <dbReference type="Proteomes" id="UP000460272"/>
    </source>
</evidence>
<protein>
    <submittedName>
        <fullName evidence="3">YciI family protein</fullName>
    </submittedName>
</protein>
<dbReference type="SUPFAM" id="SSF54909">
    <property type="entry name" value="Dimeric alpha+beta barrel"/>
    <property type="match status" value="1"/>
</dbReference>
<evidence type="ECO:0000256" key="1">
    <source>
        <dbReference type="ARBA" id="ARBA00007689"/>
    </source>
</evidence>
<keyword evidence="4" id="KW-1185">Reference proteome</keyword>
<dbReference type="OrthoDB" id="668782at2"/>
<dbReference type="AlphaFoldDB" id="A0A6P2C071"/>
<evidence type="ECO:0000259" key="2">
    <source>
        <dbReference type="Pfam" id="PF03795"/>
    </source>
</evidence>
<accession>A0A6P2C071</accession>
<comment type="caution">
    <text evidence="3">The sequence shown here is derived from an EMBL/GenBank/DDBJ whole genome shotgun (WGS) entry which is preliminary data.</text>
</comment>
<proteinExistence type="inferred from homology"/>
<dbReference type="PANTHER" id="PTHR35174">
    <property type="entry name" value="BLL7171 PROTEIN-RELATED"/>
    <property type="match status" value="1"/>
</dbReference>
<dbReference type="Proteomes" id="UP000460272">
    <property type="component" value="Unassembled WGS sequence"/>
</dbReference>
<dbReference type="Gene3D" id="3.30.70.1060">
    <property type="entry name" value="Dimeric alpha+beta barrel"/>
    <property type="match status" value="1"/>
</dbReference>
<dbReference type="InterPro" id="IPR005545">
    <property type="entry name" value="YCII"/>
</dbReference>
<dbReference type="EMBL" id="RPFW01000003">
    <property type="protein sequence ID" value="TVZ04337.1"/>
    <property type="molecule type" value="Genomic_DNA"/>
</dbReference>
<dbReference type="InterPro" id="IPR011008">
    <property type="entry name" value="Dimeric_a/b-barrel"/>
</dbReference>
<organism evidence="3 4">
    <name type="scientific">Trebonia kvetii</name>
    <dbReference type="NCBI Taxonomy" id="2480626"/>
    <lineage>
        <taxon>Bacteria</taxon>
        <taxon>Bacillati</taxon>
        <taxon>Actinomycetota</taxon>
        <taxon>Actinomycetes</taxon>
        <taxon>Streptosporangiales</taxon>
        <taxon>Treboniaceae</taxon>
        <taxon>Trebonia</taxon>
    </lineage>
</organism>
<feature type="domain" description="YCII-related" evidence="2">
    <location>
        <begin position="1"/>
        <end position="112"/>
    </location>
</feature>
<dbReference type="Pfam" id="PF03795">
    <property type="entry name" value="YCII"/>
    <property type="match status" value="1"/>
</dbReference>